<feature type="region of interest" description="Disordered" evidence="8">
    <location>
        <begin position="1"/>
        <end position="23"/>
    </location>
</feature>
<dbReference type="InterPro" id="IPR000109">
    <property type="entry name" value="POT_fam"/>
</dbReference>
<evidence type="ECO:0000313" key="11">
    <source>
        <dbReference type="Proteomes" id="UP000838412"/>
    </source>
</evidence>
<gene>
    <name evidence="10" type="primary">SLC15A4</name>
    <name evidence="10" type="ORF">BLAG_LOCUS1665</name>
</gene>
<sequence length="606" mass="68101">MKEEQQEETTPLLSPQRRGTYKPHNSKYKWACAAILLAETFERIAFYGITANLVLFLNRGDFLWTSYNAANALFIFMGLSYLMCVFGGWLADTVLGRFRTIVISFVVYILGIMFLPMLGHEGMRGKLCGGRSWVPVEPSNVTKHATNNQEQYCDSLIYPIIAVIAIGTGSVKANIAPFGADQVKDEGPEVMRMFFNWFYWSINAGVLLSLGAVAFIQQNMGFFYGFLIPAVSLGVALILFVLGHPAYVCRAPSGSVLTNVFRIIMEACRSRRRRRRNYSQPSDIDTVVDPLPNPTWLDMAKVRYGGSFHESSVEDVKSLGKILPVFIVLIPYWMVYFQMQTTFQLQGLHMRIPPFNITVKNNNPGLTTQAVHNNTEPNGSGLVKMQMPAAWLTLFDALLLLILIPVMDRVVYPWMDRRGCHFSVLKRISLGMFFGLCAVMCAGGLETYRLHLVQSNHTVNQTISNASFEAADMWIWWQIPQYSLIGVSEVFASVAGLEFAYAAAPRSMHSIIMGLFFFTSGIGSLLGSGLLALVKKFDWVKDVDHGNINQGHLDYYFFVLGGLQFLSFVVFNIVAVSFHRAKMKRQKQQAGNGFGPRHLQRSSYIE</sequence>
<evidence type="ECO:0000256" key="4">
    <source>
        <dbReference type="ARBA" id="ARBA00022847"/>
    </source>
</evidence>
<keyword evidence="4" id="KW-0813">Transport</keyword>
<dbReference type="PANTHER" id="PTHR11654">
    <property type="entry name" value="OLIGOPEPTIDE TRANSPORTER-RELATED"/>
    <property type="match status" value="1"/>
</dbReference>
<dbReference type="OrthoDB" id="8904098at2759"/>
<keyword evidence="3 9" id="KW-0812">Transmembrane</keyword>
<keyword evidence="6 9" id="KW-1133">Transmembrane helix</keyword>
<dbReference type="Gene3D" id="1.20.1250.20">
    <property type="entry name" value="MFS general substrate transporter like domains"/>
    <property type="match status" value="1"/>
</dbReference>
<feature type="transmembrane region" description="Helical" evidence="9">
    <location>
        <begin position="156"/>
        <end position="176"/>
    </location>
</feature>
<dbReference type="GO" id="GO:0016020">
    <property type="term" value="C:membrane"/>
    <property type="evidence" value="ECO:0007669"/>
    <property type="project" value="UniProtKB-SubCell"/>
</dbReference>
<proteinExistence type="inferred from homology"/>
<evidence type="ECO:0000256" key="6">
    <source>
        <dbReference type="ARBA" id="ARBA00022989"/>
    </source>
</evidence>
<dbReference type="EMBL" id="OV696686">
    <property type="protein sequence ID" value="CAH1232631.1"/>
    <property type="molecule type" value="Genomic_DNA"/>
</dbReference>
<feature type="transmembrane region" description="Helical" evidence="9">
    <location>
        <begin position="69"/>
        <end position="91"/>
    </location>
</feature>
<feature type="transmembrane region" description="Helical" evidence="9">
    <location>
        <begin position="482"/>
        <end position="504"/>
    </location>
</feature>
<evidence type="ECO:0000256" key="8">
    <source>
        <dbReference type="SAM" id="MobiDB-lite"/>
    </source>
</evidence>
<keyword evidence="4" id="KW-0769">Symport</keyword>
<keyword evidence="7 9" id="KW-0472">Membrane</keyword>
<feature type="transmembrane region" description="Helical" evidence="9">
    <location>
        <begin position="428"/>
        <end position="445"/>
    </location>
</feature>
<feature type="transmembrane region" description="Helical" evidence="9">
    <location>
        <begin position="322"/>
        <end position="339"/>
    </location>
</feature>
<evidence type="ECO:0000256" key="1">
    <source>
        <dbReference type="ARBA" id="ARBA00004141"/>
    </source>
</evidence>
<feature type="transmembrane region" description="Helical" evidence="9">
    <location>
        <begin position="222"/>
        <end position="242"/>
    </location>
</feature>
<dbReference type="GO" id="GO:0015833">
    <property type="term" value="P:peptide transport"/>
    <property type="evidence" value="ECO:0007669"/>
    <property type="project" value="UniProtKB-KW"/>
</dbReference>
<feature type="transmembrane region" description="Helical" evidence="9">
    <location>
        <begin position="555"/>
        <end position="578"/>
    </location>
</feature>
<keyword evidence="5" id="KW-0653">Protein transport</keyword>
<dbReference type="Proteomes" id="UP000838412">
    <property type="component" value="Chromosome 1"/>
</dbReference>
<evidence type="ECO:0000256" key="2">
    <source>
        <dbReference type="ARBA" id="ARBA00005982"/>
    </source>
</evidence>
<comment type="similarity">
    <text evidence="2">Belongs to the major facilitator superfamily. Proton-dependent oligopeptide transporter (POT/PTR) (TC 2.A.17) family.</text>
</comment>
<feature type="transmembrane region" description="Helical" evidence="9">
    <location>
        <begin position="389"/>
        <end position="407"/>
    </location>
</feature>
<dbReference type="FunFam" id="1.20.1250.20:FF:000813">
    <property type="entry name" value="Solute carrier family 15 member 4"/>
    <property type="match status" value="1"/>
</dbReference>
<accession>A0A8J9W496</accession>
<comment type="subcellular location">
    <subcellularLocation>
        <location evidence="1">Membrane</location>
        <topology evidence="1">Multi-pass membrane protein</topology>
    </subcellularLocation>
</comment>
<name>A0A8J9W496_BRALA</name>
<dbReference type="SUPFAM" id="SSF103473">
    <property type="entry name" value="MFS general substrate transporter"/>
    <property type="match status" value="1"/>
</dbReference>
<dbReference type="GO" id="GO:0015293">
    <property type="term" value="F:symporter activity"/>
    <property type="evidence" value="ECO:0007669"/>
    <property type="project" value="UniProtKB-KW"/>
</dbReference>
<dbReference type="InterPro" id="IPR036259">
    <property type="entry name" value="MFS_trans_sf"/>
</dbReference>
<evidence type="ECO:0000256" key="3">
    <source>
        <dbReference type="ARBA" id="ARBA00022692"/>
    </source>
</evidence>
<feature type="transmembrane region" description="Helical" evidence="9">
    <location>
        <begin position="98"/>
        <end position="117"/>
    </location>
</feature>
<evidence type="ECO:0000256" key="9">
    <source>
        <dbReference type="SAM" id="Phobius"/>
    </source>
</evidence>
<feature type="transmembrane region" description="Helical" evidence="9">
    <location>
        <begin position="28"/>
        <end position="49"/>
    </location>
</feature>
<dbReference type="Pfam" id="PF00854">
    <property type="entry name" value="PTR2"/>
    <property type="match status" value="2"/>
</dbReference>
<feature type="transmembrane region" description="Helical" evidence="9">
    <location>
        <begin position="197"/>
        <end position="216"/>
    </location>
</feature>
<evidence type="ECO:0000256" key="7">
    <source>
        <dbReference type="ARBA" id="ARBA00023136"/>
    </source>
</evidence>
<protein>
    <submittedName>
        <fullName evidence="10">SLC15A4 protein</fullName>
    </submittedName>
</protein>
<organism evidence="10 11">
    <name type="scientific">Branchiostoma lanceolatum</name>
    <name type="common">Common lancelet</name>
    <name type="synonym">Amphioxus lanceolatum</name>
    <dbReference type="NCBI Taxonomy" id="7740"/>
    <lineage>
        <taxon>Eukaryota</taxon>
        <taxon>Metazoa</taxon>
        <taxon>Chordata</taxon>
        <taxon>Cephalochordata</taxon>
        <taxon>Leptocardii</taxon>
        <taxon>Amphioxiformes</taxon>
        <taxon>Branchiostomatidae</taxon>
        <taxon>Branchiostoma</taxon>
    </lineage>
</organism>
<dbReference type="AlphaFoldDB" id="A0A8J9W496"/>
<evidence type="ECO:0000256" key="5">
    <source>
        <dbReference type="ARBA" id="ARBA00022856"/>
    </source>
</evidence>
<evidence type="ECO:0000313" key="10">
    <source>
        <dbReference type="EMBL" id="CAH1232631.1"/>
    </source>
</evidence>
<feature type="transmembrane region" description="Helical" evidence="9">
    <location>
        <begin position="511"/>
        <end position="535"/>
    </location>
</feature>
<keyword evidence="11" id="KW-1185">Reference proteome</keyword>
<keyword evidence="5" id="KW-0571">Peptide transport</keyword>
<reference evidence="10" key="1">
    <citation type="submission" date="2022-01" db="EMBL/GenBank/DDBJ databases">
        <authorList>
            <person name="Braso-Vives M."/>
        </authorList>
    </citation>
    <scope>NUCLEOTIDE SEQUENCE</scope>
</reference>